<accession>A0A3Q3R4P9</accession>
<evidence type="ECO:0008006" key="3">
    <source>
        <dbReference type="Google" id="ProtNLM"/>
    </source>
</evidence>
<reference evidence="1" key="2">
    <citation type="submission" date="2025-09" db="UniProtKB">
        <authorList>
            <consortium name="Ensembl"/>
        </authorList>
    </citation>
    <scope>IDENTIFICATION</scope>
</reference>
<evidence type="ECO:0000313" key="1">
    <source>
        <dbReference type="Ensembl" id="ENSMALP00000026561.1"/>
    </source>
</evidence>
<organism evidence="1 2">
    <name type="scientific">Monopterus albus</name>
    <name type="common">Swamp eel</name>
    <dbReference type="NCBI Taxonomy" id="43700"/>
    <lineage>
        <taxon>Eukaryota</taxon>
        <taxon>Metazoa</taxon>
        <taxon>Chordata</taxon>
        <taxon>Craniata</taxon>
        <taxon>Vertebrata</taxon>
        <taxon>Euteleostomi</taxon>
        <taxon>Actinopterygii</taxon>
        <taxon>Neopterygii</taxon>
        <taxon>Teleostei</taxon>
        <taxon>Neoteleostei</taxon>
        <taxon>Acanthomorphata</taxon>
        <taxon>Anabantaria</taxon>
        <taxon>Synbranchiformes</taxon>
        <taxon>Synbranchidae</taxon>
        <taxon>Monopterus</taxon>
    </lineage>
</organism>
<sequence>MDRVSHLSCRSLQFIQSDHGPLGCISDQGFKMLQEKVELLDLLKEKKTFAPVAHHYAINESTVRYIHKQEATIKSAAAAGLCESAKKGSTIRNKIIVRMESALALWITDCRKKYSI</sequence>
<proteinExistence type="predicted"/>
<protein>
    <recommendedName>
        <fullName evidence="3">HTH psq-type domain-containing protein</fullName>
    </recommendedName>
</protein>
<keyword evidence="2" id="KW-1185">Reference proteome</keyword>
<evidence type="ECO:0000313" key="2">
    <source>
        <dbReference type="Proteomes" id="UP000261600"/>
    </source>
</evidence>
<dbReference type="AlphaFoldDB" id="A0A3Q3R4P9"/>
<dbReference type="Proteomes" id="UP000261600">
    <property type="component" value="Unplaced"/>
</dbReference>
<name>A0A3Q3R4P9_MONAL</name>
<reference evidence="1" key="1">
    <citation type="submission" date="2025-08" db="UniProtKB">
        <authorList>
            <consortium name="Ensembl"/>
        </authorList>
    </citation>
    <scope>IDENTIFICATION</scope>
</reference>
<dbReference type="STRING" id="43700.ENSMALP00000026561"/>
<dbReference type="Ensembl" id="ENSMALT00000027046.1">
    <property type="protein sequence ID" value="ENSMALP00000026561.1"/>
    <property type="gene ID" value="ENSMALG00000018432.1"/>
</dbReference>